<evidence type="ECO:0000313" key="3">
    <source>
        <dbReference type="EMBL" id="ANO51554.1"/>
    </source>
</evidence>
<dbReference type="AlphaFoldDB" id="A0A193LGR5"/>
<evidence type="ECO:0000256" key="1">
    <source>
        <dbReference type="SAM" id="MobiDB-lite"/>
    </source>
</evidence>
<proteinExistence type="predicted"/>
<sequence length="181" mass="19306">MQPHNVVTAQLWPGTGHRARLTAIALFASVVLSPSAFAATDNFFDCDQLASELRSLEVPATVLPLETVDHGTASDAEQLSASLDSDLDTTDAVAPILLLTPRVATIMRKVFDANLLEDDSATEKKAEIPAATNRPTASSPPLVSAPAVPPANDSLTGESSSDSSNNQYVPRFQRQMYRTDI</sequence>
<keyword evidence="4" id="KW-1185">Reference proteome</keyword>
<organism evidence="3 4">
    <name type="scientific">Woeseia oceani</name>
    <dbReference type="NCBI Taxonomy" id="1548547"/>
    <lineage>
        <taxon>Bacteria</taxon>
        <taxon>Pseudomonadati</taxon>
        <taxon>Pseudomonadota</taxon>
        <taxon>Gammaproteobacteria</taxon>
        <taxon>Woeseiales</taxon>
        <taxon>Woeseiaceae</taxon>
        <taxon>Woeseia</taxon>
    </lineage>
</organism>
<dbReference type="EMBL" id="CP016268">
    <property type="protein sequence ID" value="ANO51554.1"/>
    <property type="molecule type" value="Genomic_DNA"/>
</dbReference>
<feature type="chain" id="PRO_5008260235" evidence="2">
    <location>
        <begin position="39"/>
        <end position="181"/>
    </location>
</feature>
<evidence type="ECO:0000256" key="2">
    <source>
        <dbReference type="SAM" id="SignalP"/>
    </source>
</evidence>
<gene>
    <name evidence="3" type="ORF">BA177_10365</name>
</gene>
<accession>A0A193LGR5</accession>
<protein>
    <submittedName>
        <fullName evidence="3">Uncharacterized protein</fullName>
    </submittedName>
</protein>
<reference evidence="3 4" key="1">
    <citation type="submission" date="2016-06" db="EMBL/GenBank/DDBJ databases">
        <title>Complete genome sequence of a deep-branching marine Gamma Proteobacterium Woeseia oceani type strain XK5.</title>
        <authorList>
            <person name="Mu D."/>
            <person name="Du Z."/>
        </authorList>
    </citation>
    <scope>NUCLEOTIDE SEQUENCE [LARGE SCALE GENOMIC DNA]</scope>
    <source>
        <strain evidence="3 4">XK5</strain>
    </source>
</reference>
<name>A0A193LGR5_9GAMM</name>
<feature type="compositionally biased region" description="Low complexity" evidence="1">
    <location>
        <begin position="135"/>
        <end position="146"/>
    </location>
</feature>
<dbReference type="Proteomes" id="UP000092695">
    <property type="component" value="Chromosome"/>
</dbReference>
<dbReference type="RefSeq" id="WP_068616003.1">
    <property type="nucleotide sequence ID" value="NZ_CP016268.1"/>
</dbReference>
<evidence type="ECO:0000313" key="4">
    <source>
        <dbReference type="Proteomes" id="UP000092695"/>
    </source>
</evidence>
<feature type="region of interest" description="Disordered" evidence="1">
    <location>
        <begin position="126"/>
        <end position="181"/>
    </location>
</feature>
<dbReference type="KEGG" id="woc:BA177_10365"/>
<feature type="signal peptide" evidence="2">
    <location>
        <begin position="1"/>
        <end position="38"/>
    </location>
</feature>
<keyword evidence="2" id="KW-0732">Signal</keyword>